<feature type="domain" description="Xrn1 helical" evidence="5">
    <location>
        <begin position="384"/>
        <end position="528"/>
    </location>
</feature>
<evidence type="ECO:0000256" key="3">
    <source>
        <dbReference type="ARBA" id="ARBA00022839"/>
    </source>
</evidence>
<keyword evidence="3" id="KW-0269">Exonuclease</keyword>
<dbReference type="AlphaFoldDB" id="A0A6C0AVP1"/>
<dbReference type="InterPro" id="IPR027073">
    <property type="entry name" value="5_3_exoribonuclease"/>
</dbReference>
<organism evidence="6">
    <name type="scientific">viral metagenome</name>
    <dbReference type="NCBI Taxonomy" id="1070528"/>
    <lineage>
        <taxon>unclassified sequences</taxon>
        <taxon>metagenomes</taxon>
        <taxon>organismal metagenomes</taxon>
    </lineage>
</organism>
<name>A0A6C0AVP1_9ZZZZ</name>
<dbReference type="GO" id="GO:0003723">
    <property type="term" value="F:RNA binding"/>
    <property type="evidence" value="ECO:0007669"/>
    <property type="project" value="TreeGrafter"/>
</dbReference>
<reference evidence="6" key="1">
    <citation type="journal article" date="2020" name="Nature">
        <title>Giant virus diversity and host interactions through global metagenomics.</title>
        <authorList>
            <person name="Schulz F."/>
            <person name="Roux S."/>
            <person name="Paez-Espino D."/>
            <person name="Jungbluth S."/>
            <person name="Walsh D.A."/>
            <person name="Denef V.J."/>
            <person name="McMahon K.D."/>
            <person name="Konstantinidis K.T."/>
            <person name="Eloe-Fadrosh E.A."/>
            <person name="Kyrpides N.C."/>
            <person name="Woyke T."/>
        </authorList>
    </citation>
    <scope>NUCLEOTIDE SEQUENCE</scope>
    <source>
        <strain evidence="6">GVMAG-S-ERX555943-30</strain>
    </source>
</reference>
<protein>
    <recommendedName>
        <fullName evidence="7">Xrn1 N-terminal domain-containing protein</fullName>
    </recommendedName>
</protein>
<keyword evidence="1" id="KW-0540">Nuclease</keyword>
<evidence type="ECO:0000256" key="2">
    <source>
        <dbReference type="ARBA" id="ARBA00022801"/>
    </source>
</evidence>
<evidence type="ECO:0000259" key="4">
    <source>
        <dbReference type="Pfam" id="PF03159"/>
    </source>
</evidence>
<dbReference type="GO" id="GO:0005634">
    <property type="term" value="C:nucleus"/>
    <property type="evidence" value="ECO:0007669"/>
    <property type="project" value="TreeGrafter"/>
</dbReference>
<dbReference type="InterPro" id="IPR041412">
    <property type="entry name" value="Xrn1_helical"/>
</dbReference>
<evidence type="ECO:0008006" key="7">
    <source>
        <dbReference type="Google" id="ProtNLM"/>
    </source>
</evidence>
<feature type="domain" description="Xrn1 helical" evidence="5">
    <location>
        <begin position="262"/>
        <end position="370"/>
    </location>
</feature>
<dbReference type="Pfam" id="PF17846">
    <property type="entry name" value="XRN_M"/>
    <property type="match status" value="2"/>
</dbReference>
<dbReference type="Gene3D" id="3.40.50.12390">
    <property type="match status" value="1"/>
</dbReference>
<dbReference type="GO" id="GO:0000956">
    <property type="term" value="P:nuclear-transcribed mRNA catabolic process"/>
    <property type="evidence" value="ECO:0007669"/>
    <property type="project" value="TreeGrafter"/>
</dbReference>
<sequence length="537" mass="64709">MGIPAYFSYIIKNYANIIRSLQSFLLNSQETSDSFTHLYMDCNSIVYDSYYELETVNPENIETLVIERVIQKIEYYIGLLKPTSCIYIAFDGVAPFAKMYQQKMRRYKSSFITNMNNEFMEKESKNKWNTSSITPGTEFMHKLSEQLNFHFRYSENRYNCKEVIVSCSDEPGEGEQKLFLHLRRTIQETDQIAVYGLDSDLIMLSIFHLSYCKNTYIFREAPEFLRNSIPVDVKDDEPYFVDINALQYGILDHMDCKFNSVHRIQDYVFLCFLLGNDFLPHFPSMNIRTHGIDTLLDIYKITLGNKEDAYFIHPITKKIDWGYVNKYMKQLHEKEHDFLKQEHYVRNKFDNYKFGETTTEEREKAFQNTPILYRREEKYICPNEKGWEERYYKSLFGKERTSKNVKEICNNYIEALEWVYVYYTDDCIDWKWKYNYHYPPLFADLVKYIPHFQMDYFTKQETPHIFSPYTQLAYVLPKDNLYLLPKEKQEWLLKNYGKYYPEQFSFVWAYCRYFWEAHPIMIDLPMVELGKIDNQLQ</sequence>
<dbReference type="Pfam" id="PF03159">
    <property type="entry name" value="XRN_N"/>
    <property type="match status" value="1"/>
</dbReference>
<evidence type="ECO:0000313" key="6">
    <source>
        <dbReference type="EMBL" id="QHS83351.1"/>
    </source>
</evidence>
<dbReference type="PANTHER" id="PTHR12341:SF41">
    <property type="entry name" value="5'-3' EXORIBONUCLEASE 2"/>
    <property type="match status" value="1"/>
</dbReference>
<evidence type="ECO:0000256" key="1">
    <source>
        <dbReference type="ARBA" id="ARBA00022722"/>
    </source>
</evidence>
<keyword evidence="2" id="KW-0378">Hydrolase</keyword>
<dbReference type="InterPro" id="IPR004859">
    <property type="entry name" value="Xrn1_N"/>
</dbReference>
<dbReference type="PANTHER" id="PTHR12341">
    <property type="entry name" value="5'-&gt;3' EXORIBONUCLEASE"/>
    <property type="match status" value="1"/>
</dbReference>
<proteinExistence type="predicted"/>
<feature type="domain" description="Xrn1 N-terminal" evidence="4">
    <location>
        <begin position="1"/>
        <end position="220"/>
    </location>
</feature>
<dbReference type="EMBL" id="MN738752">
    <property type="protein sequence ID" value="QHS83351.1"/>
    <property type="molecule type" value="Genomic_DNA"/>
</dbReference>
<accession>A0A6C0AVP1</accession>
<evidence type="ECO:0000259" key="5">
    <source>
        <dbReference type="Pfam" id="PF17846"/>
    </source>
</evidence>
<dbReference type="GO" id="GO:0004534">
    <property type="term" value="F:5'-3' RNA exonuclease activity"/>
    <property type="evidence" value="ECO:0007669"/>
    <property type="project" value="TreeGrafter"/>
</dbReference>